<keyword evidence="3" id="KW-1185">Reference proteome</keyword>
<dbReference type="HOGENOM" id="CLU_2522042_0_0_0"/>
<keyword evidence="1" id="KW-0812">Transmembrane</keyword>
<gene>
    <name evidence="2" type="ordered locus">Deipe_0098</name>
</gene>
<dbReference type="KEGG" id="dpd:Deipe_0098"/>
<dbReference type="Proteomes" id="UP000010467">
    <property type="component" value="Chromosome"/>
</dbReference>
<sequence length="84" mass="9145">MVAAPRESPINCLRMWRLFTSLLAVVLLAGIALAALYLFGQLLGFLGVFLAGSALVLAKLVWYLLLAALLGGLTYFMASLYRRP</sequence>
<dbReference type="STRING" id="937777.Deipe_0098"/>
<evidence type="ECO:0000313" key="2">
    <source>
        <dbReference type="EMBL" id="AFZ65706.1"/>
    </source>
</evidence>
<reference evidence="3" key="1">
    <citation type="submission" date="2012-03" db="EMBL/GenBank/DDBJ databases">
        <title>Complete sequence of chromosome of Deinococcus peraridilitoris DSM 19664.</title>
        <authorList>
            <person name="Lucas S."/>
            <person name="Copeland A."/>
            <person name="Lapidus A."/>
            <person name="Glavina del Rio T."/>
            <person name="Dalin E."/>
            <person name="Tice H."/>
            <person name="Bruce D."/>
            <person name="Goodwin L."/>
            <person name="Pitluck S."/>
            <person name="Peters L."/>
            <person name="Mikhailova N."/>
            <person name="Lu M."/>
            <person name="Kyrpides N."/>
            <person name="Mavromatis K."/>
            <person name="Ivanova N."/>
            <person name="Brettin T."/>
            <person name="Detter J.C."/>
            <person name="Han C."/>
            <person name="Larimer F."/>
            <person name="Land M."/>
            <person name="Hauser L."/>
            <person name="Markowitz V."/>
            <person name="Cheng J.-F."/>
            <person name="Hugenholtz P."/>
            <person name="Woyke T."/>
            <person name="Wu D."/>
            <person name="Pukall R."/>
            <person name="Steenblock K."/>
            <person name="Brambilla E."/>
            <person name="Klenk H.-P."/>
            <person name="Eisen J.A."/>
        </authorList>
    </citation>
    <scope>NUCLEOTIDE SEQUENCE [LARGE SCALE GENOMIC DNA]</scope>
    <source>
        <strain evidence="3">DSM 19664 / LMG 22246 / CIP 109416 / KR-200</strain>
    </source>
</reference>
<feature type="transmembrane region" description="Helical" evidence="1">
    <location>
        <begin position="21"/>
        <end position="40"/>
    </location>
</feature>
<evidence type="ECO:0000313" key="3">
    <source>
        <dbReference type="Proteomes" id="UP000010467"/>
    </source>
</evidence>
<evidence type="ECO:0000256" key="1">
    <source>
        <dbReference type="SAM" id="Phobius"/>
    </source>
</evidence>
<proteinExistence type="predicted"/>
<name>K9ZVX9_DEIPD</name>
<organism evidence="2 3">
    <name type="scientific">Deinococcus peraridilitoris (strain DSM 19664 / LMG 22246 / CIP 109416 / KR-200)</name>
    <dbReference type="NCBI Taxonomy" id="937777"/>
    <lineage>
        <taxon>Bacteria</taxon>
        <taxon>Thermotogati</taxon>
        <taxon>Deinococcota</taxon>
        <taxon>Deinococci</taxon>
        <taxon>Deinococcales</taxon>
        <taxon>Deinococcaceae</taxon>
        <taxon>Deinococcus</taxon>
    </lineage>
</organism>
<feature type="transmembrane region" description="Helical" evidence="1">
    <location>
        <begin position="60"/>
        <end position="81"/>
    </location>
</feature>
<dbReference type="PATRIC" id="fig|937777.3.peg.103"/>
<dbReference type="AlphaFoldDB" id="K9ZVX9"/>
<dbReference type="EMBL" id="CP003382">
    <property type="protein sequence ID" value="AFZ65706.1"/>
    <property type="molecule type" value="Genomic_DNA"/>
</dbReference>
<keyword evidence="1" id="KW-1133">Transmembrane helix</keyword>
<protein>
    <submittedName>
        <fullName evidence="2">Uncharacterized protein</fullName>
    </submittedName>
</protein>
<keyword evidence="1" id="KW-0472">Membrane</keyword>
<accession>K9ZVX9</accession>